<gene>
    <name evidence="1" type="ORF">EZS27_032697</name>
</gene>
<name>A0A5J4Q626_9ZZZZ</name>
<dbReference type="AlphaFoldDB" id="A0A5J4Q626"/>
<evidence type="ECO:0000313" key="1">
    <source>
        <dbReference type="EMBL" id="KAA6317097.1"/>
    </source>
</evidence>
<proteinExistence type="predicted"/>
<accession>A0A5J4Q626</accession>
<dbReference type="EMBL" id="SNRY01004640">
    <property type="protein sequence ID" value="KAA6317097.1"/>
    <property type="molecule type" value="Genomic_DNA"/>
</dbReference>
<protein>
    <submittedName>
        <fullName evidence="1">Uncharacterized protein</fullName>
    </submittedName>
</protein>
<organism evidence="1">
    <name type="scientific">termite gut metagenome</name>
    <dbReference type="NCBI Taxonomy" id="433724"/>
    <lineage>
        <taxon>unclassified sequences</taxon>
        <taxon>metagenomes</taxon>
        <taxon>organismal metagenomes</taxon>
    </lineage>
</organism>
<reference evidence="1" key="1">
    <citation type="submission" date="2019-03" db="EMBL/GenBank/DDBJ databases">
        <title>Single cell metagenomics reveals metabolic interactions within the superorganism composed of flagellate Streblomastix strix and complex community of Bacteroidetes bacteria on its surface.</title>
        <authorList>
            <person name="Treitli S.C."/>
            <person name="Kolisko M."/>
            <person name="Husnik F."/>
            <person name="Keeling P."/>
            <person name="Hampl V."/>
        </authorList>
    </citation>
    <scope>NUCLEOTIDE SEQUENCE</scope>
    <source>
        <strain evidence="1">STM</strain>
    </source>
</reference>
<sequence length="31" mass="3398">MIQPIRNKVGGHGQGQMPQHVDNKIFILGIA</sequence>
<comment type="caution">
    <text evidence="1">The sequence shown here is derived from an EMBL/GenBank/DDBJ whole genome shotgun (WGS) entry which is preliminary data.</text>
</comment>